<feature type="domain" description="WH2" evidence="9">
    <location>
        <begin position="715"/>
        <end position="732"/>
    </location>
</feature>
<feature type="compositionally biased region" description="Basic and acidic residues" evidence="8">
    <location>
        <begin position="525"/>
        <end position="554"/>
    </location>
</feature>
<evidence type="ECO:0000256" key="5">
    <source>
        <dbReference type="ARBA" id="ARBA00023203"/>
    </source>
</evidence>
<feature type="compositionally biased region" description="Pro residues" evidence="8">
    <location>
        <begin position="632"/>
        <end position="669"/>
    </location>
</feature>
<dbReference type="GO" id="GO:0030659">
    <property type="term" value="C:cytoplasmic vesicle membrane"/>
    <property type="evidence" value="ECO:0007669"/>
    <property type="project" value="UniProtKB-SubCell"/>
</dbReference>
<feature type="compositionally biased region" description="Basic residues" evidence="8">
    <location>
        <begin position="513"/>
        <end position="524"/>
    </location>
</feature>
<comment type="subcellular location">
    <subcellularLocation>
        <location evidence="1">Cytoplasmic vesicle membrane</location>
    </subcellularLocation>
</comment>
<feature type="compositionally biased region" description="Polar residues" evidence="8">
    <location>
        <begin position="578"/>
        <end position="592"/>
    </location>
</feature>
<dbReference type="PROSITE" id="PS51082">
    <property type="entry name" value="WH2"/>
    <property type="match status" value="1"/>
</dbReference>
<keyword evidence="2" id="KW-0963">Cytoplasm</keyword>
<evidence type="ECO:0000313" key="10">
    <source>
        <dbReference type="EMBL" id="KAB5574601.1"/>
    </source>
</evidence>
<feature type="region of interest" description="Disordered" evidence="8">
    <location>
        <begin position="757"/>
        <end position="779"/>
    </location>
</feature>
<dbReference type="Pfam" id="PF15920">
    <property type="entry name" value="WHAMM-JMY_N"/>
    <property type="match status" value="1"/>
</dbReference>
<accession>A0A5N5P731</accession>
<evidence type="ECO:0000256" key="2">
    <source>
        <dbReference type="ARBA" id="ARBA00022490"/>
    </source>
</evidence>
<evidence type="ECO:0000256" key="3">
    <source>
        <dbReference type="ARBA" id="ARBA00023054"/>
    </source>
</evidence>
<dbReference type="PANTHER" id="PTHR23330">
    <property type="entry name" value="P300 TRANSCRIPTIONAL COFACTOR JMY-RELATED"/>
    <property type="match status" value="1"/>
</dbReference>
<dbReference type="InterPro" id="IPR031808">
    <property type="entry name" value="JMY/WHAMM_N"/>
</dbReference>
<keyword evidence="3 7" id="KW-0175">Coiled coil</keyword>
<proteinExistence type="predicted"/>
<dbReference type="AlphaFoldDB" id="A0A5N5P731"/>
<feature type="compositionally biased region" description="Basic residues" evidence="8">
    <location>
        <begin position="596"/>
        <end position="605"/>
    </location>
</feature>
<dbReference type="GO" id="GO:0003779">
    <property type="term" value="F:actin binding"/>
    <property type="evidence" value="ECO:0007669"/>
    <property type="project" value="UniProtKB-KW"/>
</dbReference>
<dbReference type="Pfam" id="PF15871">
    <property type="entry name" value="JMY"/>
    <property type="match status" value="1"/>
</dbReference>
<sequence>MSMMSADVERMDSLDGWVAIKSDIFEDRETHNIRFLVQWSEAESKFAVICHNRTLQQRRRRRMRMKVEDEEEDEEEEEECSWAAMFSASELKHIHQQLSGSGDALCGFLPELAAFTQPGVWDTLLRRSWQEQQKEQEQEKERDVEAVCVQLERYFSTAVDVCGVKILLDTLFPQEEEGEEDKYCENLQEFRRRAMEEQVRRAKHTLDTIIQSHRAAAGLVQLMKIYEDEDEAYGDLVTIATQFYQHQLQPFRDMRELSTLHTMEIQKMLQLQELGPKRVCELEKEAEEWSRGVNEAVCSIQDVTVCYFTETTTALSGMLKQMEADRKRFGHASWAVATPRLEKLKFLLAKETLQLMRAREMCVNRRKEEIKEKMSGVCDGASVCDVDVLELQYYEAQLELYDCKLEILKNEELLLLAQIHTLQRQIKELKEEVVYYDACEDPLELQHMQTDASPAHSRGNSAYSHLQQQLLQLERKRATTSTRRATLRNRKERCVEARELQQRAAQERIAQHQQHHAVHQKREKRREEEEKRKEWVQKERERTINRLRSYRERSQGQFMVKTHRSNKPRPPDLDDSDQPMSIITLATPTQAGSHAPKPRGKGRGQKQRDIPVHILLPPGAGGAGHERTLTPPINPPPPPPPPPPPLPPPPSLAPPPPLAPPPLSAPPLPLSDKQPAGISTAGSMDDVLASLQRGRVHLRKVTPNPQGASTETGNFRDSLLSAIRQGVALKKTPPPTGSARCHDSELELSIKAAMMRMKKVSNESDDEERPDTPPGEWDS</sequence>
<name>A0A5N5P731_PANHP</name>
<keyword evidence="4" id="KW-0472">Membrane</keyword>
<comment type="caution">
    <text evidence="10">The sequence shown here is derived from an EMBL/GenBank/DDBJ whole genome shotgun (WGS) entry which is preliminary data.</text>
</comment>
<evidence type="ECO:0000256" key="1">
    <source>
        <dbReference type="ARBA" id="ARBA00004156"/>
    </source>
</evidence>
<evidence type="ECO:0000259" key="9">
    <source>
        <dbReference type="PROSITE" id="PS51082"/>
    </source>
</evidence>
<evidence type="ECO:0000256" key="6">
    <source>
        <dbReference type="ARBA" id="ARBA00023329"/>
    </source>
</evidence>
<evidence type="ECO:0000256" key="4">
    <source>
        <dbReference type="ARBA" id="ARBA00023136"/>
    </source>
</evidence>
<dbReference type="GO" id="GO:0033116">
    <property type="term" value="C:endoplasmic reticulum-Golgi intermediate compartment membrane"/>
    <property type="evidence" value="ECO:0007669"/>
    <property type="project" value="TreeGrafter"/>
</dbReference>
<reference evidence="10 11" key="1">
    <citation type="submission" date="2019-06" db="EMBL/GenBank/DDBJ databases">
        <title>A chromosome-scale genome assembly of the striped catfish, Pangasianodon hypophthalmus.</title>
        <authorList>
            <person name="Wen M."/>
            <person name="Zahm M."/>
            <person name="Roques C."/>
            <person name="Cabau C."/>
            <person name="Klopp C."/>
            <person name="Donnadieu C."/>
            <person name="Jouanno E."/>
            <person name="Avarre J.-C."/>
            <person name="Campet M."/>
            <person name="Ha T.T.T."/>
            <person name="Dugue R."/>
            <person name="Lampietro C."/>
            <person name="Louis A."/>
            <person name="Herpin A."/>
            <person name="Echchiki A."/>
            <person name="Berthelot C."/>
            <person name="Parey E."/>
            <person name="Roest-Crollius H."/>
            <person name="Braasch I."/>
            <person name="Postlethwait J."/>
            <person name="Bobe J."/>
            <person name="Montfort J."/>
            <person name="Bouchez O."/>
            <person name="Begum T."/>
            <person name="Schartl M."/>
            <person name="Guiguen Y."/>
        </authorList>
    </citation>
    <scope>NUCLEOTIDE SEQUENCE [LARGE SCALE GENOMIC DNA]</scope>
    <source>
        <strain evidence="10 11">Indonesia</strain>
        <tissue evidence="10">Blood</tissue>
    </source>
</reference>
<evidence type="ECO:0000256" key="7">
    <source>
        <dbReference type="SAM" id="Coils"/>
    </source>
</evidence>
<dbReference type="InterPro" id="IPR031738">
    <property type="entry name" value="JMY/WHAMM"/>
</dbReference>
<evidence type="ECO:0000256" key="8">
    <source>
        <dbReference type="SAM" id="MobiDB-lite"/>
    </source>
</evidence>
<dbReference type="InterPro" id="IPR003124">
    <property type="entry name" value="WH2_dom"/>
</dbReference>
<dbReference type="EMBL" id="VFJC01000007">
    <property type="protein sequence ID" value="KAB5574601.1"/>
    <property type="molecule type" value="Genomic_DNA"/>
</dbReference>
<keyword evidence="11" id="KW-1185">Reference proteome</keyword>
<keyword evidence="5" id="KW-0009">Actin-binding</keyword>
<protein>
    <recommendedName>
        <fullName evidence="9">WH2 domain-containing protein</fullName>
    </recommendedName>
</protein>
<dbReference type="GO" id="GO:0006888">
    <property type="term" value="P:endoplasmic reticulum to Golgi vesicle-mediated transport"/>
    <property type="evidence" value="ECO:0007669"/>
    <property type="project" value="TreeGrafter"/>
</dbReference>
<evidence type="ECO:0000313" key="11">
    <source>
        <dbReference type="Proteomes" id="UP000327468"/>
    </source>
</evidence>
<keyword evidence="6" id="KW-0968">Cytoplasmic vesicle</keyword>
<feature type="region of interest" description="Disordered" evidence="8">
    <location>
        <begin position="505"/>
        <end position="714"/>
    </location>
</feature>
<gene>
    <name evidence="10" type="ORF">PHYPO_G00210900</name>
</gene>
<dbReference type="PANTHER" id="PTHR23330:SF6">
    <property type="entry name" value="WASP HOMOLOG-ASSOCIATED PROTEIN WITH ACTIN, MEMBRANES AND MICROTUBULES"/>
    <property type="match status" value="1"/>
</dbReference>
<feature type="coiled-coil region" evidence="7">
    <location>
        <begin position="391"/>
        <end position="432"/>
    </location>
</feature>
<feature type="compositionally biased region" description="Polar residues" evidence="8">
    <location>
        <begin position="703"/>
        <end position="714"/>
    </location>
</feature>
<organism evidence="10 11">
    <name type="scientific">Pangasianodon hypophthalmus</name>
    <name type="common">Striped catfish</name>
    <name type="synonym">Helicophagus hypophthalmus</name>
    <dbReference type="NCBI Taxonomy" id="310915"/>
    <lineage>
        <taxon>Eukaryota</taxon>
        <taxon>Metazoa</taxon>
        <taxon>Chordata</taxon>
        <taxon>Craniata</taxon>
        <taxon>Vertebrata</taxon>
        <taxon>Euteleostomi</taxon>
        <taxon>Actinopterygii</taxon>
        <taxon>Neopterygii</taxon>
        <taxon>Teleostei</taxon>
        <taxon>Ostariophysi</taxon>
        <taxon>Siluriformes</taxon>
        <taxon>Pangasiidae</taxon>
        <taxon>Pangasianodon</taxon>
    </lineage>
</organism>
<dbReference type="GO" id="GO:0071933">
    <property type="term" value="F:Arp2/3 complex binding"/>
    <property type="evidence" value="ECO:0007669"/>
    <property type="project" value="TreeGrafter"/>
</dbReference>
<dbReference type="Pfam" id="PF02205">
    <property type="entry name" value="WH2"/>
    <property type="match status" value="1"/>
</dbReference>
<dbReference type="GO" id="GO:0034314">
    <property type="term" value="P:Arp2/3 complex-mediated actin nucleation"/>
    <property type="evidence" value="ECO:0007669"/>
    <property type="project" value="TreeGrafter"/>
</dbReference>
<dbReference type="Proteomes" id="UP000327468">
    <property type="component" value="Chromosome 6"/>
</dbReference>